<feature type="non-terminal residue" evidence="1">
    <location>
        <position position="69"/>
    </location>
</feature>
<dbReference type="Proteomes" id="UP000789702">
    <property type="component" value="Unassembled WGS sequence"/>
</dbReference>
<organism evidence="1 2">
    <name type="scientific">Dentiscutata heterogama</name>
    <dbReference type="NCBI Taxonomy" id="1316150"/>
    <lineage>
        <taxon>Eukaryota</taxon>
        <taxon>Fungi</taxon>
        <taxon>Fungi incertae sedis</taxon>
        <taxon>Mucoromycota</taxon>
        <taxon>Glomeromycotina</taxon>
        <taxon>Glomeromycetes</taxon>
        <taxon>Diversisporales</taxon>
        <taxon>Gigasporaceae</taxon>
        <taxon>Dentiscutata</taxon>
    </lineage>
</organism>
<accession>A0ACA9P4H9</accession>
<dbReference type="EMBL" id="CAJVPU010023567">
    <property type="protein sequence ID" value="CAG8688858.1"/>
    <property type="molecule type" value="Genomic_DNA"/>
</dbReference>
<evidence type="ECO:0000313" key="1">
    <source>
        <dbReference type="EMBL" id="CAG8688858.1"/>
    </source>
</evidence>
<evidence type="ECO:0000313" key="2">
    <source>
        <dbReference type="Proteomes" id="UP000789702"/>
    </source>
</evidence>
<gene>
    <name evidence="1" type="ORF">DHETER_LOCUS11147</name>
</gene>
<name>A0ACA9P4H9_9GLOM</name>
<sequence length="69" mass="7868">MPPIKSTKRTLPIQNFDQFGFKIKTVALRNKKNAARLFFLKLTDPDSSNVGTVIPENITIEDFSDQIEE</sequence>
<keyword evidence="2" id="KW-1185">Reference proteome</keyword>
<reference evidence="1" key="1">
    <citation type="submission" date="2021-06" db="EMBL/GenBank/DDBJ databases">
        <authorList>
            <person name="Kallberg Y."/>
            <person name="Tangrot J."/>
            <person name="Rosling A."/>
        </authorList>
    </citation>
    <scope>NUCLEOTIDE SEQUENCE</scope>
    <source>
        <strain evidence="1">IL203A</strain>
    </source>
</reference>
<proteinExistence type="predicted"/>
<comment type="caution">
    <text evidence="1">The sequence shown here is derived from an EMBL/GenBank/DDBJ whole genome shotgun (WGS) entry which is preliminary data.</text>
</comment>
<protein>
    <submittedName>
        <fullName evidence="1">9606_t:CDS:1</fullName>
    </submittedName>
</protein>